<accession>A0A1I2BJS9</accession>
<evidence type="ECO:0008006" key="4">
    <source>
        <dbReference type="Google" id="ProtNLM"/>
    </source>
</evidence>
<evidence type="ECO:0000256" key="1">
    <source>
        <dbReference type="SAM" id="SignalP"/>
    </source>
</evidence>
<evidence type="ECO:0000313" key="3">
    <source>
        <dbReference type="Proteomes" id="UP000199477"/>
    </source>
</evidence>
<name>A0A1I2BJS9_9GAMM</name>
<keyword evidence="1" id="KW-0732">Signal</keyword>
<dbReference type="RefSeq" id="WP_026635947.1">
    <property type="nucleotide sequence ID" value="NZ_FONH01000003.1"/>
</dbReference>
<reference evidence="3" key="1">
    <citation type="submission" date="2016-10" db="EMBL/GenBank/DDBJ databases">
        <authorList>
            <person name="Varghese N."/>
            <person name="Submissions S."/>
        </authorList>
    </citation>
    <scope>NUCLEOTIDE SEQUENCE [LARGE SCALE GENOMIC DNA]</scope>
    <source>
        <strain evidence="3">UNC178MFTsu3.1</strain>
    </source>
</reference>
<keyword evidence="3" id="KW-1185">Reference proteome</keyword>
<protein>
    <recommendedName>
        <fullName evidence="4">DUF3887 domain-containing protein</fullName>
    </recommendedName>
</protein>
<evidence type="ECO:0000313" key="2">
    <source>
        <dbReference type="EMBL" id="SFE56167.1"/>
    </source>
</evidence>
<organism evidence="2 3">
    <name type="scientific">Dyella marensis</name>
    <dbReference type="NCBI Taxonomy" id="500610"/>
    <lineage>
        <taxon>Bacteria</taxon>
        <taxon>Pseudomonadati</taxon>
        <taxon>Pseudomonadota</taxon>
        <taxon>Gammaproteobacteria</taxon>
        <taxon>Lysobacterales</taxon>
        <taxon>Rhodanobacteraceae</taxon>
        <taxon>Dyella</taxon>
    </lineage>
</organism>
<dbReference type="AlphaFoldDB" id="A0A1I2BJS9"/>
<sequence>MKKQLAAIACLGIGLAAAAGAHAESVCETASTHLLDALDKGDYAGATSDFNDIMKARQLPEKFGQLWPEMLQRFGERGPRDAAIVTPAGDRTLVLTTLHYGPNLIDAKVTCDAQGKVAGFFIQPHH</sequence>
<proteinExistence type="predicted"/>
<gene>
    <name evidence="2" type="ORF">SAMN02799615_01172</name>
</gene>
<feature type="chain" id="PRO_5011733046" description="DUF3887 domain-containing protein" evidence="1">
    <location>
        <begin position="24"/>
        <end position="126"/>
    </location>
</feature>
<dbReference type="Proteomes" id="UP000199477">
    <property type="component" value="Unassembled WGS sequence"/>
</dbReference>
<dbReference type="Gene3D" id="3.10.450.590">
    <property type="match status" value="1"/>
</dbReference>
<dbReference type="EMBL" id="FONH01000003">
    <property type="protein sequence ID" value="SFE56167.1"/>
    <property type="molecule type" value="Genomic_DNA"/>
</dbReference>
<dbReference type="STRING" id="500610.SAMN02799615_01172"/>
<feature type="signal peptide" evidence="1">
    <location>
        <begin position="1"/>
        <end position="23"/>
    </location>
</feature>